<evidence type="ECO:0000256" key="4">
    <source>
        <dbReference type="ARBA" id="ARBA00022692"/>
    </source>
</evidence>
<dbReference type="Pfam" id="PF00153">
    <property type="entry name" value="Mito_carr"/>
    <property type="match status" value="3"/>
</dbReference>
<keyword evidence="5" id="KW-0677">Repeat</keyword>
<feature type="non-terminal residue" evidence="11">
    <location>
        <position position="1"/>
    </location>
</feature>
<evidence type="ECO:0000256" key="6">
    <source>
        <dbReference type="ARBA" id="ARBA00022989"/>
    </source>
</evidence>
<comment type="similarity">
    <text evidence="2 10">Belongs to the mitochondrial carrier (TC 2.A.29) family.</text>
</comment>
<keyword evidence="7" id="KW-0496">Mitochondrion</keyword>
<keyword evidence="12" id="KW-1185">Reference proteome</keyword>
<dbReference type="Gene3D" id="1.50.40.10">
    <property type="entry name" value="Mitochondrial carrier domain"/>
    <property type="match status" value="1"/>
</dbReference>
<dbReference type="GO" id="GO:0000064">
    <property type="term" value="F:L-ornithine transmembrane transporter activity"/>
    <property type="evidence" value="ECO:0007669"/>
    <property type="project" value="TreeGrafter"/>
</dbReference>
<comment type="caution">
    <text evidence="11">The sequence shown here is derived from an EMBL/GenBank/DDBJ whole genome shotgun (WGS) entry which is preliminary data.</text>
</comment>
<evidence type="ECO:0000256" key="8">
    <source>
        <dbReference type="ARBA" id="ARBA00023136"/>
    </source>
</evidence>
<dbReference type="InterPro" id="IPR050567">
    <property type="entry name" value="Mitochondrial_Carrier"/>
</dbReference>
<sequence>GMVNCFLQTLRTDGIMRGLYAGTVPALVANVAENSVLFAAYGGCQKVISNILDIKKVENLTSMQNACAGFFAAFFSSLTLCPTELIKCKLQAIREVQMETKSSLTVVKKEIGPWGLTREILKEQGIRGLFTGLSSTIAREMPGYFFFFGGYELTRELLRKPDESRNDIGWQKTMVAGAVGGSVLWLVIFPADVIKSRIQVKNLKTPALVVMKDIVRNEGINSLYNGLKPTLIRTVPATATLF</sequence>
<evidence type="ECO:0000313" key="11">
    <source>
        <dbReference type="EMBL" id="CAD1470021.1"/>
    </source>
</evidence>
<comment type="subcellular location">
    <subcellularLocation>
        <location evidence="1">Mitochondrion membrane</location>
        <topology evidence="1">Multi-pass membrane protein</topology>
    </subcellularLocation>
</comment>
<dbReference type="AlphaFoldDB" id="A0A6V7GZM4"/>
<dbReference type="PANTHER" id="PTHR45624:SF12">
    <property type="entry name" value="MITOCHONDRIAL ORNITHINE TRANSPORTER 1"/>
    <property type="match status" value="1"/>
</dbReference>
<keyword evidence="4 9" id="KW-0812">Transmembrane</keyword>
<proteinExistence type="inferred from homology"/>
<protein>
    <recommendedName>
        <fullName evidence="13">Mitochondrial ornithine transporter 1</fullName>
    </recommendedName>
</protein>
<feature type="repeat" description="Solcar" evidence="9">
    <location>
        <begin position="60"/>
        <end position="157"/>
    </location>
</feature>
<dbReference type="OrthoDB" id="409586at2759"/>
<evidence type="ECO:0000256" key="10">
    <source>
        <dbReference type="RuleBase" id="RU000488"/>
    </source>
</evidence>
<name>A0A6V7GZM4_9HYME</name>
<evidence type="ECO:0000256" key="7">
    <source>
        <dbReference type="ARBA" id="ARBA00023128"/>
    </source>
</evidence>
<keyword evidence="3 10" id="KW-0813">Transport</keyword>
<dbReference type="InterPro" id="IPR018108">
    <property type="entry name" value="MCP_transmembrane"/>
</dbReference>
<keyword evidence="6" id="KW-1133">Transmembrane helix</keyword>
<gene>
    <name evidence="11" type="ORF">MHI_LOCUS174675</name>
</gene>
<evidence type="ECO:0000256" key="9">
    <source>
        <dbReference type="PROSITE-ProRule" id="PRU00282"/>
    </source>
</evidence>
<reference evidence="11" key="1">
    <citation type="submission" date="2020-07" db="EMBL/GenBank/DDBJ databases">
        <authorList>
            <person name="Nazaruddin N."/>
        </authorList>
    </citation>
    <scope>NUCLEOTIDE SEQUENCE</scope>
</reference>
<feature type="repeat" description="Solcar" evidence="9">
    <location>
        <begin position="168"/>
        <end position="242"/>
    </location>
</feature>
<feature type="non-terminal residue" evidence="11">
    <location>
        <position position="242"/>
    </location>
</feature>
<dbReference type="Proteomes" id="UP000752696">
    <property type="component" value="Unassembled WGS sequence"/>
</dbReference>
<evidence type="ECO:0000256" key="3">
    <source>
        <dbReference type="ARBA" id="ARBA00022448"/>
    </source>
</evidence>
<dbReference type="EMBL" id="CAJDYZ010003350">
    <property type="protein sequence ID" value="CAD1470021.1"/>
    <property type="molecule type" value="Genomic_DNA"/>
</dbReference>
<evidence type="ECO:0008006" key="13">
    <source>
        <dbReference type="Google" id="ProtNLM"/>
    </source>
</evidence>
<evidence type="ECO:0000313" key="12">
    <source>
        <dbReference type="Proteomes" id="UP000752696"/>
    </source>
</evidence>
<evidence type="ECO:0000256" key="2">
    <source>
        <dbReference type="ARBA" id="ARBA00006375"/>
    </source>
</evidence>
<dbReference type="InterPro" id="IPR023395">
    <property type="entry name" value="MCP_dom_sf"/>
</dbReference>
<dbReference type="GO" id="GO:1990575">
    <property type="term" value="P:mitochondrial L-ornithine transmembrane transport"/>
    <property type="evidence" value="ECO:0007669"/>
    <property type="project" value="TreeGrafter"/>
</dbReference>
<dbReference type="SUPFAM" id="SSF103506">
    <property type="entry name" value="Mitochondrial carrier"/>
    <property type="match status" value="1"/>
</dbReference>
<dbReference type="PANTHER" id="PTHR45624">
    <property type="entry name" value="MITOCHONDRIAL BASIC AMINO ACIDS TRANSPORTER-RELATED"/>
    <property type="match status" value="1"/>
</dbReference>
<evidence type="ECO:0000256" key="1">
    <source>
        <dbReference type="ARBA" id="ARBA00004225"/>
    </source>
</evidence>
<accession>A0A6V7GZM4</accession>
<keyword evidence="8 9" id="KW-0472">Membrane</keyword>
<organism evidence="11 12">
    <name type="scientific">Heterotrigona itama</name>
    <dbReference type="NCBI Taxonomy" id="395501"/>
    <lineage>
        <taxon>Eukaryota</taxon>
        <taxon>Metazoa</taxon>
        <taxon>Ecdysozoa</taxon>
        <taxon>Arthropoda</taxon>
        <taxon>Hexapoda</taxon>
        <taxon>Insecta</taxon>
        <taxon>Pterygota</taxon>
        <taxon>Neoptera</taxon>
        <taxon>Endopterygota</taxon>
        <taxon>Hymenoptera</taxon>
        <taxon>Apocrita</taxon>
        <taxon>Aculeata</taxon>
        <taxon>Apoidea</taxon>
        <taxon>Anthophila</taxon>
        <taxon>Apidae</taxon>
        <taxon>Heterotrigona</taxon>
    </lineage>
</organism>
<dbReference type="PROSITE" id="PS50920">
    <property type="entry name" value="SOLCAR"/>
    <property type="match status" value="2"/>
</dbReference>
<evidence type="ECO:0000256" key="5">
    <source>
        <dbReference type="ARBA" id="ARBA00022737"/>
    </source>
</evidence>
<dbReference type="GO" id="GO:0031966">
    <property type="term" value="C:mitochondrial membrane"/>
    <property type="evidence" value="ECO:0007669"/>
    <property type="project" value="UniProtKB-SubCell"/>
</dbReference>